<reference evidence="3 4" key="1">
    <citation type="submission" date="2020-04" db="EMBL/GenBank/DDBJ databases">
        <title>Description of novel Gluconacetobacter.</title>
        <authorList>
            <person name="Sombolestani A."/>
        </authorList>
    </citation>
    <scope>NUCLEOTIDE SEQUENCE [LARGE SCALE GENOMIC DNA]</scope>
    <source>
        <strain evidence="3 4">LMG 27724</strain>
    </source>
</reference>
<gene>
    <name evidence="3" type="ORF">HLH35_10590</name>
</gene>
<sequence>MRLRNAGAIGQIGPPARCGHFLKHGSKPEFYWERMVKQTTGYLESPHSTLDTRTCSAAAYRGLDTDPDAPLPSLSDSAAHSPFSDLMTLPLPRNVKWFLTRPAPAISQKFPRIGKRLAGLYHAFVFLFAISRTRIALVQIGSMKAVTGLPVLSGVVAFRVLVSSRHDLTRACVNPDGGTTDIAVATPVLVRKIGALKIWVVNAWVDTARLPVGRQKLHLNIYAGSRHAGHIRRFVTVRPQEDIAACLPDGVQDSDTFVPSTSDKTMGTIDHVLSLPVERHRPQKQIFSGAIRSILILRTDQLGDVSASLPAMARLRALFPEARITVLSQKAIVPVLVASGVADEYLSLSLSYNSRTERRFLTAEAEHAVRDSLRGREFDLAIDLSPGTESQPLMRLCAARYRVSFKPGQFPFIDFGIEVTSRDKINRKAVVNHAAHVSMLVSALEGAMHMRQTVVPRLPSNSDASILGDHGVEKKGYIVVHSGARHPINRWPLPNFLAFCADFHAATRIPVLLFIDKDDLTDAIKAQCESLDGVRLMPSIDMNAFDTLLSHTLLLVANDTGPKHLAATRGINVVSIAIPRVNWQEWGQNRGGVILSRRVPCAGCGLNDRLACGMDAACVMSVPVATVLETALEEIAYGKGKARSD</sequence>
<organism evidence="3 4">
    <name type="scientific">Gluconacetobacter asukensis</name>
    <dbReference type="NCBI Taxonomy" id="1017181"/>
    <lineage>
        <taxon>Bacteria</taxon>
        <taxon>Pseudomonadati</taxon>
        <taxon>Pseudomonadota</taxon>
        <taxon>Alphaproteobacteria</taxon>
        <taxon>Acetobacterales</taxon>
        <taxon>Acetobacteraceae</taxon>
        <taxon>Gluconacetobacter</taxon>
    </lineage>
</organism>
<keyword evidence="4" id="KW-1185">Reference proteome</keyword>
<protein>
    <submittedName>
        <fullName evidence="3">Glycosyltransferase family 9 protein</fullName>
    </submittedName>
</protein>
<keyword evidence="1" id="KW-0328">Glycosyltransferase</keyword>
<dbReference type="Gene3D" id="3.40.50.2000">
    <property type="entry name" value="Glycogen Phosphorylase B"/>
    <property type="match status" value="2"/>
</dbReference>
<dbReference type="PANTHER" id="PTHR30160:SF1">
    <property type="entry name" value="LIPOPOLYSACCHARIDE 1,2-N-ACETYLGLUCOSAMINETRANSFERASE-RELATED"/>
    <property type="match status" value="1"/>
</dbReference>
<name>A0A7W4P266_9PROT</name>
<evidence type="ECO:0000256" key="2">
    <source>
        <dbReference type="ARBA" id="ARBA00022679"/>
    </source>
</evidence>
<evidence type="ECO:0000256" key="1">
    <source>
        <dbReference type="ARBA" id="ARBA00022676"/>
    </source>
</evidence>
<dbReference type="InterPro" id="IPR051199">
    <property type="entry name" value="LPS_LOS_Heptosyltrfase"/>
</dbReference>
<evidence type="ECO:0000313" key="3">
    <source>
        <dbReference type="EMBL" id="MBB2172558.1"/>
    </source>
</evidence>
<dbReference type="GO" id="GO:0008713">
    <property type="term" value="F:ADP-heptose-lipopolysaccharide heptosyltransferase activity"/>
    <property type="evidence" value="ECO:0007669"/>
    <property type="project" value="TreeGrafter"/>
</dbReference>
<dbReference type="SUPFAM" id="SSF53756">
    <property type="entry name" value="UDP-Glycosyltransferase/glycogen phosphorylase"/>
    <property type="match status" value="1"/>
</dbReference>
<dbReference type="AlphaFoldDB" id="A0A7W4P266"/>
<dbReference type="InterPro" id="IPR002201">
    <property type="entry name" value="Glyco_trans_9"/>
</dbReference>
<dbReference type="GO" id="GO:0005829">
    <property type="term" value="C:cytosol"/>
    <property type="evidence" value="ECO:0007669"/>
    <property type="project" value="TreeGrafter"/>
</dbReference>
<dbReference type="GO" id="GO:0009244">
    <property type="term" value="P:lipopolysaccharide core region biosynthetic process"/>
    <property type="evidence" value="ECO:0007669"/>
    <property type="project" value="TreeGrafter"/>
</dbReference>
<proteinExistence type="predicted"/>
<dbReference type="Pfam" id="PF01075">
    <property type="entry name" value="Glyco_transf_9"/>
    <property type="match status" value="1"/>
</dbReference>
<evidence type="ECO:0000313" key="4">
    <source>
        <dbReference type="Proteomes" id="UP000577891"/>
    </source>
</evidence>
<dbReference type="RefSeq" id="WP_182979105.1">
    <property type="nucleotide sequence ID" value="NZ_BAABGB010000022.1"/>
</dbReference>
<dbReference type="PANTHER" id="PTHR30160">
    <property type="entry name" value="TETRAACYLDISACCHARIDE 4'-KINASE-RELATED"/>
    <property type="match status" value="1"/>
</dbReference>
<dbReference type="Proteomes" id="UP000577891">
    <property type="component" value="Unassembled WGS sequence"/>
</dbReference>
<keyword evidence="2 3" id="KW-0808">Transferase</keyword>
<dbReference type="CDD" id="cd03789">
    <property type="entry name" value="GT9_LPS_heptosyltransferase"/>
    <property type="match status" value="1"/>
</dbReference>
<comment type="caution">
    <text evidence="3">The sequence shown here is derived from an EMBL/GenBank/DDBJ whole genome shotgun (WGS) entry which is preliminary data.</text>
</comment>
<accession>A0A7W4P266</accession>
<dbReference type="EMBL" id="JABEQE010000008">
    <property type="protein sequence ID" value="MBB2172558.1"/>
    <property type="molecule type" value="Genomic_DNA"/>
</dbReference>